<organism evidence="3">
    <name type="scientific">Onchocerca ochengi</name>
    <name type="common">Filarial nematode worm</name>
    <dbReference type="NCBI Taxonomy" id="42157"/>
    <lineage>
        <taxon>Eukaryota</taxon>
        <taxon>Metazoa</taxon>
        <taxon>Ecdysozoa</taxon>
        <taxon>Nematoda</taxon>
        <taxon>Chromadorea</taxon>
        <taxon>Rhabditida</taxon>
        <taxon>Spirurina</taxon>
        <taxon>Spiruromorpha</taxon>
        <taxon>Filarioidea</taxon>
        <taxon>Onchocercidae</taxon>
        <taxon>Onchocerca</taxon>
    </lineage>
</organism>
<dbReference type="EMBL" id="UYRW01004775">
    <property type="protein sequence ID" value="VDM93116.1"/>
    <property type="molecule type" value="Genomic_DNA"/>
</dbReference>
<reference evidence="1 2" key="2">
    <citation type="submission" date="2018-08" db="EMBL/GenBank/DDBJ databases">
        <authorList>
            <person name="Laetsch R D."/>
            <person name="Stevens L."/>
            <person name="Kumar S."/>
            <person name="Blaxter L. M."/>
        </authorList>
    </citation>
    <scope>NUCLEOTIDE SEQUENCE [LARGE SCALE GENOMIC DNA]</scope>
</reference>
<accession>A0A182EN80</accession>
<dbReference type="STRING" id="42157.A0A182EN80"/>
<evidence type="ECO:0000313" key="3">
    <source>
        <dbReference type="WBParaSite" id="nOo.2.0.1.t09581-RA"/>
    </source>
</evidence>
<evidence type="ECO:0000313" key="2">
    <source>
        <dbReference type="Proteomes" id="UP000271087"/>
    </source>
</evidence>
<gene>
    <name evidence="1" type="ORF">NOO_LOCUS9581</name>
</gene>
<dbReference type="Gene3D" id="1.10.510.10">
    <property type="entry name" value="Transferase(Phosphotransferase) domain 1"/>
    <property type="match status" value="1"/>
</dbReference>
<reference evidence="3" key="1">
    <citation type="submission" date="2016-06" db="UniProtKB">
        <authorList>
            <consortium name="WormBaseParasite"/>
        </authorList>
    </citation>
    <scope>IDENTIFICATION</scope>
</reference>
<name>A0A182EN80_ONCOC</name>
<keyword evidence="2" id="KW-1185">Reference proteome</keyword>
<dbReference type="SUPFAM" id="SSF56112">
    <property type="entry name" value="Protein kinase-like (PK-like)"/>
    <property type="match status" value="1"/>
</dbReference>
<dbReference type="OrthoDB" id="68483at2759"/>
<proteinExistence type="predicted"/>
<dbReference type="InterPro" id="IPR011009">
    <property type="entry name" value="Kinase-like_dom_sf"/>
</dbReference>
<sequence length="157" mass="18311">MVSGEYPFEGDVIMRLFDNIANQPLQMPQSVQLSKPLEYLLTAMLDKDPERRMNMYDIRRCEWYIQKDELCRVPISACNNVLAHRPLSIYVHLDQLYGSALEEDDRSRSSEYPQNMISTMIIEPSFEDRHVGKQVSFNETKRNRSILSMCMGLPRSS</sequence>
<protein>
    <submittedName>
        <fullName evidence="3">Protein kinase domain-containing protein</fullName>
    </submittedName>
</protein>
<dbReference type="AlphaFoldDB" id="A0A182EN80"/>
<dbReference type="Proteomes" id="UP000271087">
    <property type="component" value="Unassembled WGS sequence"/>
</dbReference>
<evidence type="ECO:0000313" key="1">
    <source>
        <dbReference type="EMBL" id="VDM93116.1"/>
    </source>
</evidence>
<dbReference type="WBParaSite" id="nOo.2.0.1.t09581-RA">
    <property type="protein sequence ID" value="nOo.2.0.1.t09581-RA"/>
    <property type="gene ID" value="nOo.2.0.1.g09581"/>
</dbReference>